<evidence type="ECO:0000256" key="1">
    <source>
        <dbReference type="ARBA" id="ARBA00022729"/>
    </source>
</evidence>
<dbReference type="NCBIfam" id="NF037995">
    <property type="entry name" value="TRAP_S1"/>
    <property type="match status" value="1"/>
</dbReference>
<dbReference type="AlphaFoldDB" id="A0A5M3WH16"/>
<evidence type="ECO:0000313" key="3">
    <source>
        <dbReference type="Proteomes" id="UP000331127"/>
    </source>
</evidence>
<dbReference type="InterPro" id="IPR018389">
    <property type="entry name" value="DctP_fam"/>
</dbReference>
<dbReference type="PANTHER" id="PTHR33376">
    <property type="match status" value="1"/>
</dbReference>
<organism evidence="2 3">
    <name type="scientific">Acrocarpospora macrocephala</name>
    <dbReference type="NCBI Taxonomy" id="150177"/>
    <lineage>
        <taxon>Bacteria</taxon>
        <taxon>Bacillati</taxon>
        <taxon>Actinomycetota</taxon>
        <taxon>Actinomycetes</taxon>
        <taxon>Streptosporangiales</taxon>
        <taxon>Streptosporangiaceae</taxon>
        <taxon>Acrocarpospora</taxon>
    </lineage>
</organism>
<proteinExistence type="predicted"/>
<accession>A0A5M3WH16</accession>
<dbReference type="GO" id="GO:0055085">
    <property type="term" value="P:transmembrane transport"/>
    <property type="evidence" value="ECO:0007669"/>
    <property type="project" value="InterPro"/>
</dbReference>
<name>A0A5M3WH16_9ACTN</name>
<evidence type="ECO:0000313" key="2">
    <source>
        <dbReference type="EMBL" id="GES07529.1"/>
    </source>
</evidence>
<keyword evidence="1" id="KW-0732">Signal</keyword>
<dbReference type="PANTHER" id="PTHR33376:SF5">
    <property type="entry name" value="EXTRACYTOPLASMIC SOLUTE RECEPTOR PROTEIN"/>
    <property type="match status" value="1"/>
</dbReference>
<keyword evidence="3" id="KW-1185">Reference proteome</keyword>
<comment type="caution">
    <text evidence="2">The sequence shown here is derived from an EMBL/GenBank/DDBJ whole genome shotgun (WGS) entry which is preliminary data.</text>
</comment>
<dbReference type="InterPro" id="IPR038404">
    <property type="entry name" value="TRAP_DctP_sf"/>
</dbReference>
<dbReference type="Pfam" id="PF03480">
    <property type="entry name" value="DctP"/>
    <property type="match status" value="1"/>
</dbReference>
<dbReference type="EMBL" id="BLAE01000006">
    <property type="protein sequence ID" value="GES07529.1"/>
    <property type="molecule type" value="Genomic_DNA"/>
</dbReference>
<dbReference type="Gene3D" id="3.40.190.170">
    <property type="entry name" value="Bacterial extracellular solute-binding protein, family 7"/>
    <property type="match status" value="1"/>
</dbReference>
<protein>
    <submittedName>
        <fullName evidence="2">Uncharacterized protein</fullName>
    </submittedName>
</protein>
<dbReference type="Proteomes" id="UP000331127">
    <property type="component" value="Unassembled WGS sequence"/>
</dbReference>
<sequence length="508" mass="52850">MGCALAVLALAGCAQTVDRTGSGVIELRLATIDGVPNANGQSYGPEVFVAKLADLSGGRIKVELVREYGGGSAEAESGIVRAIISGEVDGGWPATRAFAKAGVPGLEAVEAPLTVTSYAAAKELVTAPVAARLLGKLEGTGVLGLGLAVGPLRRPFAADGPLLGPADWKDQTFRTFNSAVQAETVTALGAVPANLSIAFIDQIRSGNLRGAELDIPQYWHNGFALEAGNVTANVVLWPKVFVLAIGKKRFDGLTEEQQGWIRAAASAAVQASVSQTYDESTPAKALCARGVRFRDASPAQVAELRTRTRPVLDRLAADPSGAEILTEIQAIAARHPQVELVDVPANCRTGVASEGEIGAIPTTAAALPEGTYRVRITKQDVAQFGGDVADSHPAGTWTLKVEGGTYQGSCRPVADPGDDCGTSDSTMPLEVGDLRGSGDTVYFVPNPDLLAKLTGCKLPVSSQLADHCGPGDPYRLTWKLADGQLTFAVDGPVGGMQSYVMLPWKKIA</sequence>
<reference evidence="2 3" key="1">
    <citation type="submission" date="2019-10" db="EMBL/GenBank/DDBJ databases">
        <title>Whole genome shotgun sequence of Acrocarpospora macrocephala NBRC 16266.</title>
        <authorList>
            <person name="Ichikawa N."/>
            <person name="Kimura A."/>
            <person name="Kitahashi Y."/>
            <person name="Komaki H."/>
            <person name="Oguchi A."/>
        </authorList>
    </citation>
    <scope>NUCLEOTIDE SEQUENCE [LARGE SCALE GENOMIC DNA]</scope>
    <source>
        <strain evidence="2 3">NBRC 16266</strain>
    </source>
</reference>
<gene>
    <name evidence="2" type="ORF">Amac_011240</name>
</gene>